<evidence type="ECO:0000256" key="2">
    <source>
        <dbReference type="SAM" id="MobiDB-lite"/>
    </source>
</evidence>
<name>A0ABS2KUA9_9NOCA</name>
<proteinExistence type="predicted"/>
<reference evidence="5 6" key="1">
    <citation type="submission" date="2021-01" db="EMBL/GenBank/DDBJ databases">
        <title>Genomics of switchgrass bacterial isolates.</title>
        <authorList>
            <person name="Shade A."/>
        </authorList>
    </citation>
    <scope>NUCLEOTIDE SEQUENCE [LARGE SCALE GENOMIC DNA]</scope>
    <source>
        <strain evidence="5 6">PvP111</strain>
    </source>
</reference>
<gene>
    <name evidence="5" type="ORF">JOE42_002262</name>
</gene>
<dbReference type="RefSeq" id="WP_204868564.1">
    <property type="nucleotide sequence ID" value="NZ_JAFBBK010000001.1"/>
</dbReference>
<accession>A0ABS2KUA9</accession>
<dbReference type="Pfam" id="PF11774">
    <property type="entry name" value="Lsr2"/>
    <property type="match status" value="1"/>
</dbReference>
<dbReference type="InterPro" id="IPR055370">
    <property type="entry name" value="Lsr2_DNA-bd"/>
</dbReference>
<feature type="domain" description="Lsr2 DNA-binding" evidence="4">
    <location>
        <begin position="88"/>
        <end position="123"/>
    </location>
</feature>
<keyword evidence="6" id="KW-1185">Reference proteome</keyword>
<dbReference type="Pfam" id="PF23359">
    <property type="entry name" value="Lsr2_DNA-bd"/>
    <property type="match status" value="1"/>
</dbReference>
<organism evidence="5 6">
    <name type="scientific">Rhodococcoides corynebacterioides</name>
    <dbReference type="NCBI Taxonomy" id="53972"/>
    <lineage>
        <taxon>Bacteria</taxon>
        <taxon>Bacillati</taxon>
        <taxon>Actinomycetota</taxon>
        <taxon>Actinomycetes</taxon>
        <taxon>Mycobacteriales</taxon>
        <taxon>Nocardiaceae</taxon>
        <taxon>Rhodococcoides</taxon>
    </lineage>
</organism>
<feature type="region of interest" description="Disordered" evidence="2">
    <location>
        <begin position="72"/>
        <end position="91"/>
    </location>
</feature>
<feature type="compositionally biased region" description="Low complexity" evidence="2">
    <location>
        <begin position="72"/>
        <end position="82"/>
    </location>
</feature>
<sequence>MARNLIVELTDDIDGSVIADGTGESIEFSVDGVDYAIDLRDENSEKFRKALAYYIEYAAKVGGRTRGGHTSAVRAAAAAASTKSRKRDPEQTRAIREWAGSNGYEVSDRGRIPTGVVEAFDAAH</sequence>
<keyword evidence="1" id="KW-0238">DNA-binding</keyword>
<dbReference type="InterPro" id="IPR024412">
    <property type="entry name" value="Lsr2_dim_dom"/>
</dbReference>
<dbReference type="Gene3D" id="3.30.60.230">
    <property type="entry name" value="Lsr2, dimerization domain"/>
    <property type="match status" value="1"/>
</dbReference>
<evidence type="ECO:0000259" key="4">
    <source>
        <dbReference type="Pfam" id="PF23359"/>
    </source>
</evidence>
<evidence type="ECO:0000313" key="5">
    <source>
        <dbReference type="EMBL" id="MBM7415529.1"/>
    </source>
</evidence>
<dbReference type="EMBL" id="JAFBBK010000001">
    <property type="protein sequence ID" value="MBM7415529.1"/>
    <property type="molecule type" value="Genomic_DNA"/>
</dbReference>
<dbReference type="InterPro" id="IPR036625">
    <property type="entry name" value="E3-bd_dom_sf"/>
</dbReference>
<dbReference type="Gene3D" id="4.10.320.10">
    <property type="entry name" value="E3-binding domain"/>
    <property type="match status" value="1"/>
</dbReference>
<dbReference type="Proteomes" id="UP000703038">
    <property type="component" value="Unassembled WGS sequence"/>
</dbReference>
<evidence type="ECO:0000313" key="6">
    <source>
        <dbReference type="Proteomes" id="UP000703038"/>
    </source>
</evidence>
<evidence type="ECO:0000259" key="3">
    <source>
        <dbReference type="Pfam" id="PF11774"/>
    </source>
</evidence>
<evidence type="ECO:0008006" key="7">
    <source>
        <dbReference type="Google" id="ProtNLM"/>
    </source>
</evidence>
<dbReference type="InterPro" id="IPR042261">
    <property type="entry name" value="Lsr2-like_dimerization"/>
</dbReference>
<feature type="domain" description="Lsr2 dimerization" evidence="3">
    <location>
        <begin position="1"/>
        <end position="62"/>
    </location>
</feature>
<comment type="caution">
    <text evidence="5">The sequence shown here is derived from an EMBL/GenBank/DDBJ whole genome shotgun (WGS) entry which is preliminary data.</text>
</comment>
<evidence type="ECO:0000256" key="1">
    <source>
        <dbReference type="ARBA" id="ARBA00023125"/>
    </source>
</evidence>
<protein>
    <recommendedName>
        <fullName evidence="7">Lsr2 family protein</fullName>
    </recommendedName>
</protein>